<evidence type="ECO:0000313" key="2">
    <source>
        <dbReference type="Proteomes" id="UP001058682"/>
    </source>
</evidence>
<dbReference type="Proteomes" id="UP001058682">
    <property type="component" value="Chromosome"/>
</dbReference>
<reference evidence="1" key="1">
    <citation type="submission" date="2019-04" db="EMBL/GenBank/DDBJ databases">
        <title>Whole genome sequencing of oral phylogroup 2 treponemes.</title>
        <authorList>
            <person name="Chan Y."/>
            <person name="Zeng H.H."/>
            <person name="Yu X.L."/>
            <person name="Leung W.K."/>
            <person name="Watt R.M."/>
        </authorList>
    </citation>
    <scope>NUCLEOTIDE SEQUENCE</scope>
    <source>
        <strain evidence="1">OMZ 835</strain>
    </source>
</reference>
<evidence type="ECO:0000313" key="1">
    <source>
        <dbReference type="EMBL" id="UTY34858.1"/>
    </source>
</evidence>
<protein>
    <submittedName>
        <fullName evidence="1">Uncharacterized protein</fullName>
    </submittedName>
</protein>
<proteinExistence type="predicted"/>
<dbReference type="AlphaFoldDB" id="A0AAE9MX25"/>
<gene>
    <name evidence="1" type="ORF">E4N74_02275</name>
</gene>
<sequence length="165" mass="18914">MTYFFCSLFFVILLTFSCKSRRIAEPLEPSKPEVTEKEPEDPFLGVYVMSFPSFRSETSQSGASQNEISRFGITSYSVEFKADQSARVLLFKERRTEPEISHGKWLIAKDGIIILYFEQSVLSEFFIKNDDGSLSFLDGQRKPYSGELGKLLILRKIKISQDDPK</sequence>
<name>A0AAE9MX25_9SPIR</name>
<dbReference type="EMBL" id="CP038804">
    <property type="protein sequence ID" value="UTY34858.1"/>
    <property type="molecule type" value="Genomic_DNA"/>
</dbReference>
<accession>A0AAE9MX25</accession>
<organism evidence="1 2">
    <name type="scientific">Treponema putidum</name>
    <dbReference type="NCBI Taxonomy" id="221027"/>
    <lineage>
        <taxon>Bacteria</taxon>
        <taxon>Pseudomonadati</taxon>
        <taxon>Spirochaetota</taxon>
        <taxon>Spirochaetia</taxon>
        <taxon>Spirochaetales</taxon>
        <taxon>Treponemataceae</taxon>
        <taxon>Treponema</taxon>
    </lineage>
</organism>